<evidence type="ECO:0000313" key="2">
    <source>
        <dbReference type="Proteomes" id="UP000070299"/>
    </source>
</evidence>
<dbReference type="Proteomes" id="UP000070299">
    <property type="component" value="Unassembled WGS sequence"/>
</dbReference>
<gene>
    <name evidence="1" type="ORF">AX660_19675</name>
</gene>
<organism evidence="1 2">
    <name type="scientific">Paraglaciecola hydrolytica</name>
    <dbReference type="NCBI Taxonomy" id="1799789"/>
    <lineage>
        <taxon>Bacteria</taxon>
        <taxon>Pseudomonadati</taxon>
        <taxon>Pseudomonadota</taxon>
        <taxon>Gammaproteobacteria</taxon>
        <taxon>Alteromonadales</taxon>
        <taxon>Alteromonadaceae</taxon>
        <taxon>Paraglaciecola</taxon>
    </lineage>
</organism>
<keyword evidence="2" id="KW-1185">Reference proteome</keyword>
<dbReference type="RefSeq" id="WP_068379239.1">
    <property type="nucleotide sequence ID" value="NZ_LSNE01000009.1"/>
</dbReference>
<evidence type="ECO:0000313" key="1">
    <source>
        <dbReference type="EMBL" id="KXI27764.1"/>
    </source>
</evidence>
<dbReference type="AlphaFoldDB" id="A0A148KN71"/>
<proteinExistence type="predicted"/>
<name>A0A148KN71_9ALTE</name>
<reference evidence="2" key="1">
    <citation type="submission" date="2016-02" db="EMBL/GenBank/DDBJ databases">
        <authorList>
            <person name="Schultz-Johansen M."/>
            <person name="Glaring M.A."/>
            <person name="Bech P.K."/>
            <person name="Stougaard P."/>
        </authorList>
    </citation>
    <scope>NUCLEOTIDE SEQUENCE [LARGE SCALE GENOMIC DNA]</scope>
    <source>
        <strain evidence="2">S66</strain>
    </source>
</reference>
<sequence length="145" mass="16337">MTTVLSYQDRYASYRLSIENRIVCAVVSGAVGNSFAARYNKDFYLLIDQLEPGPWGHFGDFKNLEALTAEAQQTSNLLHKEASKRGCVISAFRMNSALLTNQVNMIRNNSDLPTLENQQFFETKQQAIAFIEDFIANAINTEKTC</sequence>
<accession>A0A148KN71</accession>
<dbReference type="STRING" id="1799789.AX660_19675"/>
<protein>
    <submittedName>
        <fullName evidence="1">Uncharacterized protein</fullName>
    </submittedName>
</protein>
<comment type="caution">
    <text evidence="1">The sequence shown here is derived from an EMBL/GenBank/DDBJ whole genome shotgun (WGS) entry which is preliminary data.</text>
</comment>
<dbReference type="EMBL" id="LSNE01000009">
    <property type="protein sequence ID" value="KXI27764.1"/>
    <property type="molecule type" value="Genomic_DNA"/>
</dbReference>